<dbReference type="PANTHER" id="PTHR43046">
    <property type="entry name" value="GDP-MANNOSE MANNOSYL HYDROLASE"/>
    <property type="match status" value="1"/>
</dbReference>
<evidence type="ECO:0000313" key="5">
    <source>
        <dbReference type="Proteomes" id="UP001198163"/>
    </source>
</evidence>
<dbReference type="PROSITE" id="PS51462">
    <property type="entry name" value="NUDIX"/>
    <property type="match status" value="1"/>
</dbReference>
<comment type="cofactor">
    <cofactor evidence="1">
        <name>Mg(2+)</name>
        <dbReference type="ChEBI" id="CHEBI:18420"/>
    </cofactor>
</comment>
<proteinExistence type="predicted"/>
<dbReference type="PANTHER" id="PTHR43046:SF14">
    <property type="entry name" value="MUTT_NUDIX FAMILY PROTEIN"/>
    <property type="match status" value="1"/>
</dbReference>
<dbReference type="SUPFAM" id="SSF55811">
    <property type="entry name" value="Nudix"/>
    <property type="match status" value="1"/>
</dbReference>
<evidence type="ECO:0000256" key="1">
    <source>
        <dbReference type="ARBA" id="ARBA00001946"/>
    </source>
</evidence>
<sequence>MKPASLKFCPRCGSIGYQYRDNKYWYCPVCLFTYYHNVAASASVILPFGDSVLMLVRNREPGIGLLALPGGFVDSRERAEDAAVRECLEETGLSVSISSFVGSWPNEYIYRNVLYHTCDLYFSASTAVSAEGLSLDESEVSGYRLVPVGAIEDAPIAFESHRQALLAWRSRR</sequence>
<dbReference type="InterPro" id="IPR015797">
    <property type="entry name" value="NUDIX_hydrolase-like_dom_sf"/>
</dbReference>
<reference evidence="4" key="1">
    <citation type="submission" date="2021-08" db="EMBL/GenBank/DDBJ databases">
        <title>Comparative analyses of Brucepasteria parasyntrophica and Teretinema zuelzerae.</title>
        <authorList>
            <person name="Song Y."/>
            <person name="Brune A."/>
        </authorList>
    </citation>
    <scope>NUCLEOTIDE SEQUENCE</scope>
    <source>
        <strain evidence="4">DSM 1903</strain>
    </source>
</reference>
<comment type="caution">
    <text evidence="4">The sequence shown here is derived from an EMBL/GenBank/DDBJ whole genome shotgun (WGS) entry which is preliminary data.</text>
</comment>
<dbReference type="InterPro" id="IPR020476">
    <property type="entry name" value="Nudix_hydrolase"/>
</dbReference>
<keyword evidence="5" id="KW-1185">Reference proteome</keyword>
<organism evidence="4 5">
    <name type="scientific">Teretinema zuelzerae</name>
    <dbReference type="NCBI Taxonomy" id="156"/>
    <lineage>
        <taxon>Bacteria</taxon>
        <taxon>Pseudomonadati</taxon>
        <taxon>Spirochaetota</taxon>
        <taxon>Spirochaetia</taxon>
        <taxon>Spirochaetales</taxon>
        <taxon>Treponemataceae</taxon>
        <taxon>Teretinema</taxon>
    </lineage>
</organism>
<dbReference type="PRINTS" id="PR00502">
    <property type="entry name" value="NUDIXFAMILY"/>
</dbReference>
<dbReference type="EMBL" id="JAINWA010000001">
    <property type="protein sequence ID" value="MCD1654258.1"/>
    <property type="molecule type" value="Genomic_DNA"/>
</dbReference>
<accession>A0AAE3EI71</accession>
<keyword evidence="2" id="KW-0378">Hydrolase</keyword>
<evidence type="ECO:0000259" key="3">
    <source>
        <dbReference type="PROSITE" id="PS51462"/>
    </source>
</evidence>
<protein>
    <submittedName>
        <fullName evidence="4">NUDIX domain-containing protein</fullName>
    </submittedName>
</protein>
<dbReference type="Pfam" id="PF00293">
    <property type="entry name" value="NUDIX"/>
    <property type="match status" value="1"/>
</dbReference>
<dbReference type="InterPro" id="IPR000086">
    <property type="entry name" value="NUDIX_hydrolase_dom"/>
</dbReference>
<dbReference type="GO" id="GO:0016787">
    <property type="term" value="F:hydrolase activity"/>
    <property type="evidence" value="ECO:0007669"/>
    <property type="project" value="UniProtKB-KW"/>
</dbReference>
<dbReference type="Proteomes" id="UP001198163">
    <property type="component" value="Unassembled WGS sequence"/>
</dbReference>
<evidence type="ECO:0000256" key="2">
    <source>
        <dbReference type="ARBA" id="ARBA00022801"/>
    </source>
</evidence>
<name>A0AAE3EI71_9SPIR</name>
<gene>
    <name evidence="4" type="ORF">K7J14_06020</name>
</gene>
<evidence type="ECO:0000313" key="4">
    <source>
        <dbReference type="EMBL" id="MCD1654258.1"/>
    </source>
</evidence>
<dbReference type="Gene3D" id="3.90.79.10">
    <property type="entry name" value="Nucleoside Triphosphate Pyrophosphohydrolase"/>
    <property type="match status" value="1"/>
</dbReference>
<dbReference type="AlphaFoldDB" id="A0AAE3EI71"/>
<dbReference type="RefSeq" id="WP_230754310.1">
    <property type="nucleotide sequence ID" value="NZ_JAINWA010000001.1"/>
</dbReference>
<dbReference type="CDD" id="cd04681">
    <property type="entry name" value="NUDIX_Hydrolase"/>
    <property type="match status" value="1"/>
</dbReference>
<feature type="domain" description="Nudix hydrolase" evidence="3">
    <location>
        <begin position="35"/>
        <end position="171"/>
    </location>
</feature>